<gene>
    <name evidence="6" type="ORF">HXM91_08500</name>
</gene>
<keyword evidence="3 5" id="KW-0732">Signal</keyword>
<evidence type="ECO:0000313" key="7">
    <source>
        <dbReference type="Proteomes" id="UP000780721"/>
    </source>
</evidence>
<dbReference type="Gene3D" id="3.40.190.10">
    <property type="entry name" value="Periplasmic binding protein-like II"/>
    <property type="match status" value="2"/>
</dbReference>
<proteinExistence type="inferred from homology"/>
<comment type="similarity">
    <text evidence="1">Belongs to the bacterial solute-binding protein 1 family.</text>
</comment>
<evidence type="ECO:0000256" key="4">
    <source>
        <dbReference type="SAM" id="MobiDB-lite"/>
    </source>
</evidence>
<feature type="compositionally biased region" description="Basic and acidic residues" evidence="4">
    <location>
        <begin position="39"/>
        <end position="49"/>
    </location>
</feature>
<evidence type="ECO:0000313" key="6">
    <source>
        <dbReference type="EMBL" id="MBF1305867.1"/>
    </source>
</evidence>
<name>A0A930E120_9FIRM</name>
<evidence type="ECO:0000256" key="5">
    <source>
        <dbReference type="SAM" id="SignalP"/>
    </source>
</evidence>
<dbReference type="EMBL" id="JABZRB010000296">
    <property type="protein sequence ID" value="MBF1305867.1"/>
    <property type="molecule type" value="Genomic_DNA"/>
</dbReference>
<dbReference type="SUPFAM" id="SSF53850">
    <property type="entry name" value="Periplasmic binding protein-like II"/>
    <property type="match status" value="1"/>
</dbReference>
<protein>
    <submittedName>
        <fullName evidence="6">Extracellular solute-binding protein</fullName>
    </submittedName>
</protein>
<reference evidence="6" key="1">
    <citation type="submission" date="2020-04" db="EMBL/GenBank/DDBJ databases">
        <title>Deep metagenomics examines the oral microbiome during advanced dental caries in children, revealing novel taxa and co-occurrences with host molecules.</title>
        <authorList>
            <person name="Baker J.L."/>
            <person name="Morton J.T."/>
            <person name="Dinis M."/>
            <person name="Alvarez R."/>
            <person name="Tran N.C."/>
            <person name="Knight R."/>
            <person name="Edlund A."/>
        </authorList>
    </citation>
    <scope>NUCLEOTIDE SEQUENCE</scope>
    <source>
        <strain evidence="6">JCVI_48_bin.5</strain>
    </source>
</reference>
<feature type="signal peptide" evidence="5">
    <location>
        <begin position="1"/>
        <end position="20"/>
    </location>
</feature>
<dbReference type="Pfam" id="PF13416">
    <property type="entry name" value="SBP_bac_8"/>
    <property type="match status" value="1"/>
</dbReference>
<dbReference type="PANTHER" id="PTHR30061:SF50">
    <property type="entry name" value="MALTOSE_MALTODEXTRIN-BINDING PERIPLASMIC PROTEIN"/>
    <property type="match status" value="1"/>
</dbReference>
<organism evidence="6 7">
    <name type="scientific">Oribacterium sinus</name>
    <dbReference type="NCBI Taxonomy" id="237576"/>
    <lineage>
        <taxon>Bacteria</taxon>
        <taxon>Bacillati</taxon>
        <taxon>Bacillota</taxon>
        <taxon>Clostridia</taxon>
        <taxon>Lachnospirales</taxon>
        <taxon>Lachnospiraceae</taxon>
        <taxon>Oribacterium</taxon>
    </lineage>
</organism>
<dbReference type="GO" id="GO:0042956">
    <property type="term" value="P:maltodextrin transmembrane transport"/>
    <property type="evidence" value="ECO:0007669"/>
    <property type="project" value="TreeGrafter"/>
</dbReference>
<keyword evidence="2" id="KW-0813">Transport</keyword>
<accession>A0A930E120</accession>
<sequence length="444" mass="48637">MKKKVLASIMATLVATTALFGCGRSSGDAGKSETSSLQEKADGEDQKASERAIAYNGEEATVTYWHTHSDAEEEVLTEQIIPEFEKRYPKIHIDAVRMPYDGLMQQIITGISGNTGPDLMRMDIIWVPELAKMGALEPVDDLEGFKEMKDKLFEGPLKTNYYNGKYYGLPLNTNCLSGTWSKAVMEQLGLKDFPKTYDEVVALKDKLNQDQYLIACEGPNPWSMAPLFNSLGGVYTNEDYTKASGYLDSEASIKAMETIVKWYDEGIIGPCMNGGKPDAANGLYDGQYLFSYQGPWFYANDDEEQIAKVEGGLLPAGSAGSLTVNGGEDLVIFNGSKVKDAAWVFAQFLMSDYAQTAQAVGGGHLVPTVKSVAESDEVKNTPYMDIYLKQLEGAVPRTPTPVWEKMSDKLTVAFTSCLLHEDEPASALKKAATEIDALLQDADK</sequence>
<dbReference type="InterPro" id="IPR006059">
    <property type="entry name" value="SBP"/>
</dbReference>
<evidence type="ECO:0000256" key="3">
    <source>
        <dbReference type="ARBA" id="ARBA00022729"/>
    </source>
</evidence>
<dbReference type="Proteomes" id="UP000780721">
    <property type="component" value="Unassembled WGS sequence"/>
</dbReference>
<evidence type="ECO:0000256" key="1">
    <source>
        <dbReference type="ARBA" id="ARBA00008520"/>
    </source>
</evidence>
<dbReference type="PANTHER" id="PTHR30061">
    <property type="entry name" value="MALTOSE-BINDING PERIPLASMIC PROTEIN"/>
    <property type="match status" value="1"/>
</dbReference>
<dbReference type="GO" id="GO:0015768">
    <property type="term" value="P:maltose transport"/>
    <property type="evidence" value="ECO:0007669"/>
    <property type="project" value="TreeGrafter"/>
</dbReference>
<dbReference type="GO" id="GO:1901982">
    <property type="term" value="F:maltose binding"/>
    <property type="evidence" value="ECO:0007669"/>
    <property type="project" value="TreeGrafter"/>
</dbReference>
<dbReference type="CDD" id="cd14751">
    <property type="entry name" value="PBP2_GacH"/>
    <property type="match status" value="1"/>
</dbReference>
<dbReference type="GO" id="GO:0055052">
    <property type="term" value="C:ATP-binding cassette (ABC) transporter complex, substrate-binding subunit-containing"/>
    <property type="evidence" value="ECO:0007669"/>
    <property type="project" value="TreeGrafter"/>
</dbReference>
<comment type="caution">
    <text evidence="6">The sequence shown here is derived from an EMBL/GenBank/DDBJ whole genome shotgun (WGS) entry which is preliminary data.</text>
</comment>
<evidence type="ECO:0000256" key="2">
    <source>
        <dbReference type="ARBA" id="ARBA00022448"/>
    </source>
</evidence>
<feature type="region of interest" description="Disordered" evidence="4">
    <location>
        <begin position="25"/>
        <end position="49"/>
    </location>
</feature>
<dbReference type="AlphaFoldDB" id="A0A930E120"/>
<dbReference type="PROSITE" id="PS51257">
    <property type="entry name" value="PROKAR_LIPOPROTEIN"/>
    <property type="match status" value="1"/>
</dbReference>
<feature type="chain" id="PRO_5039137794" evidence="5">
    <location>
        <begin position="21"/>
        <end position="444"/>
    </location>
</feature>